<keyword evidence="5 12" id="KW-0337">GPI-anchor biosynthesis</keyword>
<comment type="similarity">
    <text evidence="3 12">Belongs to the PIGG/PIGN/PIGO family. PIGN subfamily.</text>
</comment>
<evidence type="ECO:0000256" key="9">
    <source>
        <dbReference type="ARBA" id="ARBA00022989"/>
    </source>
</evidence>
<sequence>MKSGRSISYSETIKPFVASLITDERFTYFFHKIRPSKLLSIDYFLAIYVHVLLIVAIFDVYYKSPLVVNSDHRFQNDSQGSGGWAGANILTFSDQNPPADRLVIFVADGLRSETFFDYGTSAPFLKNISKKGIWGLNNCRVPTESRPGHVALLAGFYEDVSAVTRGWTENPVQFDSIFNQSQFSFMWGSPDIVPMFSKGVYPKNKVFTKTYSSKLQDFADENASILDNWVFDEVKNFFHVAVPKNATLADLVHKKRKKIVFFLHLLATDTLGHGFKPRSFNYIDNIANVDRGVERIYDLIEKFYDRDGRTAYLFLSDHGMTDWGSHGAGDPHETETPFVAWGAGVVSENKSPNPILRSQNPNSPKLFNSIEQIDVAPWISCILGFDGPPYNSLGVAPVRFLNANDEYKARCACANFLTIADQMMVKRREKLDANFKSLFREYSTLSSNKLQAIKNQIFKLFAQKRYTLASNVCLEWIKPTISALKFYHQYERTFLTFFIVSIYISWTTYVLCKLVLGNEPNNNYQMRKWISIVSATVICSYLLFTKQPLHYFLYCLTPVFFLSKFLRYVSWFSCRCLGKLLLTLIFVQIFVLCFFYRIVLTLILFTVALYHLALNGSSNLRFVFMLSINAIFPCLPTVGRYYFRICPILVSACFIIYILKTKAQDDKFAKQNVILTGSTIFVQILVSCDVLSFLYHSISWLTLIFTLKTMYSNSRTFLSLCFLLYPMYTLLSAFYEPLFYCTFCLLLHNFQNSLNSGIFKRGFVVVFLCLLAFFGTGNLASLNSYDPTLTKPFVTVFSPFLMTSLLLTKVSIPILLVLSSVVEMNGKNDHNSTKNSFWFYVVLCDLMAMNFYFALKDDGSWLDIGTSISHYILSMAMPLVIISLQQLAVHLIRPKYDRRIMDVE</sequence>
<dbReference type="InterPro" id="IPR007070">
    <property type="entry name" value="GPI_EtnP_transferase_1"/>
</dbReference>
<dbReference type="GO" id="GO:0051377">
    <property type="term" value="F:mannose-ethanolamine phosphotransferase activity"/>
    <property type="evidence" value="ECO:0007669"/>
    <property type="project" value="UniProtKB-UniRule"/>
</dbReference>
<evidence type="ECO:0000259" key="13">
    <source>
        <dbReference type="Pfam" id="PF04987"/>
    </source>
</evidence>
<feature type="transmembrane region" description="Helical" evidence="12">
    <location>
        <begin position="581"/>
        <end position="613"/>
    </location>
</feature>
<keyword evidence="7 12" id="KW-0812">Transmembrane</keyword>
<feature type="transmembrane region" description="Helical" evidence="12">
    <location>
        <begin position="680"/>
        <end position="707"/>
    </location>
</feature>
<evidence type="ECO:0000256" key="12">
    <source>
        <dbReference type="RuleBase" id="RU367138"/>
    </source>
</evidence>
<dbReference type="Proteomes" id="UP000887565">
    <property type="component" value="Unplaced"/>
</dbReference>
<dbReference type="InterPro" id="IPR002591">
    <property type="entry name" value="Phosphodiest/P_Trfase"/>
</dbReference>
<feature type="transmembrane region" description="Helical" evidence="12">
    <location>
        <begin position="494"/>
        <end position="516"/>
    </location>
</feature>
<dbReference type="AlphaFoldDB" id="A0A915J940"/>
<name>A0A915J940_ROMCU</name>
<evidence type="ECO:0000256" key="7">
    <source>
        <dbReference type="ARBA" id="ARBA00022692"/>
    </source>
</evidence>
<protein>
    <recommendedName>
        <fullName evidence="4 12">GPI ethanolamine phosphate transferase 1</fullName>
        <ecNumber evidence="12">2.-.-.-</ecNumber>
    </recommendedName>
</protein>
<keyword evidence="14" id="KW-1185">Reference proteome</keyword>
<feature type="transmembrane region" description="Helical" evidence="12">
    <location>
        <begin position="41"/>
        <end position="62"/>
    </location>
</feature>
<dbReference type="EC" id="2.-.-.-" evidence="12"/>
<organism evidence="14 15">
    <name type="scientific">Romanomermis culicivorax</name>
    <name type="common">Nematode worm</name>
    <dbReference type="NCBI Taxonomy" id="13658"/>
    <lineage>
        <taxon>Eukaryota</taxon>
        <taxon>Metazoa</taxon>
        <taxon>Ecdysozoa</taxon>
        <taxon>Nematoda</taxon>
        <taxon>Enoplea</taxon>
        <taxon>Dorylaimia</taxon>
        <taxon>Mermithida</taxon>
        <taxon>Mermithoidea</taxon>
        <taxon>Mermithidae</taxon>
        <taxon>Romanomermis</taxon>
    </lineage>
</organism>
<evidence type="ECO:0000256" key="3">
    <source>
        <dbReference type="ARBA" id="ARBA00008400"/>
    </source>
</evidence>
<dbReference type="CDD" id="cd16020">
    <property type="entry name" value="GPI_EPT_1"/>
    <property type="match status" value="1"/>
</dbReference>
<keyword evidence="11" id="KW-0325">Glycoprotein</keyword>
<proteinExistence type="inferred from homology"/>
<dbReference type="SUPFAM" id="SSF53649">
    <property type="entry name" value="Alkaline phosphatase-like"/>
    <property type="match status" value="1"/>
</dbReference>
<dbReference type="GO" id="GO:0005789">
    <property type="term" value="C:endoplasmic reticulum membrane"/>
    <property type="evidence" value="ECO:0007669"/>
    <property type="project" value="UniProtKB-SubCell"/>
</dbReference>
<dbReference type="PANTHER" id="PTHR12250:SF0">
    <property type="entry name" value="GPI ETHANOLAMINE PHOSPHATE TRANSFERASE 1"/>
    <property type="match status" value="1"/>
</dbReference>
<dbReference type="InterPro" id="IPR017850">
    <property type="entry name" value="Alkaline_phosphatase_core_sf"/>
</dbReference>
<feature type="transmembrane region" description="Helical" evidence="12">
    <location>
        <begin position="641"/>
        <end position="659"/>
    </location>
</feature>
<feature type="transmembrane region" description="Helical" evidence="12">
    <location>
        <begin position="551"/>
        <end position="569"/>
    </location>
</feature>
<feature type="transmembrane region" description="Helical" evidence="12">
    <location>
        <begin position="528"/>
        <end position="545"/>
    </location>
</feature>
<accession>A0A915J940</accession>
<feature type="transmembrane region" description="Helical" evidence="12">
    <location>
        <begin position="837"/>
        <end position="855"/>
    </location>
</feature>
<keyword evidence="9 12" id="KW-1133">Transmembrane helix</keyword>
<feature type="transmembrane region" description="Helical" evidence="12">
    <location>
        <begin position="867"/>
        <end position="892"/>
    </location>
</feature>
<dbReference type="InterPro" id="IPR037671">
    <property type="entry name" value="PIGN_N"/>
</dbReference>
<keyword evidence="6 12" id="KW-0808">Transferase</keyword>
<feature type="transmembrane region" description="Helical" evidence="12">
    <location>
        <begin position="727"/>
        <end position="750"/>
    </location>
</feature>
<evidence type="ECO:0000256" key="6">
    <source>
        <dbReference type="ARBA" id="ARBA00022679"/>
    </source>
</evidence>
<comment type="function">
    <text evidence="12">Ethanolamine phosphate transferase involved in glycosylphosphatidylinositol-anchor biosynthesis. Transfers ethanolamine phosphate to the first alpha-1,4-linked mannose of the glycosylphosphatidylinositol precursor of GPI-anchor.</text>
</comment>
<feature type="transmembrane region" description="Helical" evidence="12">
    <location>
        <begin position="800"/>
        <end position="825"/>
    </location>
</feature>
<evidence type="ECO:0000313" key="15">
    <source>
        <dbReference type="WBParaSite" id="nRc.2.0.1.t22984-RA"/>
    </source>
</evidence>
<dbReference type="Gene3D" id="3.40.720.10">
    <property type="entry name" value="Alkaline Phosphatase, subunit A"/>
    <property type="match status" value="1"/>
</dbReference>
<evidence type="ECO:0000256" key="5">
    <source>
        <dbReference type="ARBA" id="ARBA00022502"/>
    </source>
</evidence>
<dbReference type="InterPro" id="IPR017852">
    <property type="entry name" value="GPI_EtnP_transferase_1_C"/>
</dbReference>
<comment type="pathway">
    <text evidence="2 12">Glycolipid biosynthesis; glycosylphosphatidylinositol-anchor biosynthesis.</text>
</comment>
<dbReference type="PANTHER" id="PTHR12250">
    <property type="entry name" value="PHOSPHATIDYLINOSITOL GLYCAN, CLASS N"/>
    <property type="match status" value="1"/>
</dbReference>
<evidence type="ECO:0000313" key="14">
    <source>
        <dbReference type="Proteomes" id="UP000887565"/>
    </source>
</evidence>
<dbReference type="OMA" id="QSYFHRE"/>
<evidence type="ECO:0000256" key="11">
    <source>
        <dbReference type="ARBA" id="ARBA00023180"/>
    </source>
</evidence>
<evidence type="ECO:0000256" key="4">
    <source>
        <dbReference type="ARBA" id="ARBA00020831"/>
    </source>
</evidence>
<evidence type="ECO:0000256" key="1">
    <source>
        <dbReference type="ARBA" id="ARBA00004477"/>
    </source>
</evidence>
<keyword evidence="10 12" id="KW-0472">Membrane</keyword>
<feature type="transmembrane region" description="Helical" evidence="12">
    <location>
        <begin position="762"/>
        <end position="780"/>
    </location>
</feature>
<comment type="subcellular location">
    <subcellularLocation>
        <location evidence="1 12">Endoplasmic reticulum membrane</location>
        <topology evidence="1 12">Multi-pass membrane protein</topology>
    </subcellularLocation>
</comment>
<feature type="domain" description="GPI ethanolamine phosphate transferase 1 C-terminal" evidence="13">
    <location>
        <begin position="483"/>
        <end position="860"/>
    </location>
</feature>
<keyword evidence="8 12" id="KW-0256">Endoplasmic reticulum</keyword>
<evidence type="ECO:0000256" key="8">
    <source>
        <dbReference type="ARBA" id="ARBA00022824"/>
    </source>
</evidence>
<reference evidence="15" key="1">
    <citation type="submission" date="2022-11" db="UniProtKB">
        <authorList>
            <consortium name="WormBaseParasite"/>
        </authorList>
    </citation>
    <scope>IDENTIFICATION</scope>
</reference>
<evidence type="ECO:0000256" key="2">
    <source>
        <dbReference type="ARBA" id="ARBA00004687"/>
    </source>
</evidence>
<dbReference type="Pfam" id="PF04987">
    <property type="entry name" value="PigN"/>
    <property type="match status" value="1"/>
</dbReference>
<evidence type="ECO:0000256" key="10">
    <source>
        <dbReference type="ARBA" id="ARBA00023136"/>
    </source>
</evidence>
<dbReference type="GO" id="GO:0006506">
    <property type="term" value="P:GPI anchor biosynthetic process"/>
    <property type="evidence" value="ECO:0007669"/>
    <property type="project" value="UniProtKB-KW"/>
</dbReference>
<dbReference type="Pfam" id="PF01663">
    <property type="entry name" value="Phosphodiest"/>
    <property type="match status" value="1"/>
</dbReference>
<dbReference type="WBParaSite" id="nRc.2.0.1.t22984-RA">
    <property type="protein sequence ID" value="nRc.2.0.1.t22984-RA"/>
    <property type="gene ID" value="nRc.2.0.1.g22984"/>
</dbReference>